<organism evidence="2 3">
    <name type="scientific">Durusdinium trenchii</name>
    <dbReference type="NCBI Taxonomy" id="1381693"/>
    <lineage>
        <taxon>Eukaryota</taxon>
        <taxon>Sar</taxon>
        <taxon>Alveolata</taxon>
        <taxon>Dinophyceae</taxon>
        <taxon>Suessiales</taxon>
        <taxon>Symbiodiniaceae</taxon>
        <taxon>Durusdinium</taxon>
    </lineage>
</organism>
<comment type="caution">
    <text evidence="2">The sequence shown here is derived from an EMBL/GenBank/DDBJ whole genome shotgun (WGS) entry which is preliminary data.</text>
</comment>
<gene>
    <name evidence="2" type="ORF">CCMP2556_LOCUS24258</name>
</gene>
<accession>A0ABP0M6N9</accession>
<sequence>MTATKLWTHKKNMDPHARIRSRDELRPQVAHQVSHEQKEELEAPQQYFVELKKLKKAPPAEKIITKTFGGVEMKGILVSTGPEGWWKVKNSETKAVTSTKTETSEDFDLRENQHVLHHVELAKSELGSYSDIVNTDSCFSLAAMLDELDDEQ</sequence>
<evidence type="ECO:0000313" key="2">
    <source>
        <dbReference type="EMBL" id="CAK9046731.1"/>
    </source>
</evidence>
<name>A0ABP0M6N9_9DINO</name>
<keyword evidence="3" id="KW-1185">Reference proteome</keyword>
<evidence type="ECO:0000313" key="3">
    <source>
        <dbReference type="Proteomes" id="UP001642484"/>
    </source>
</evidence>
<feature type="compositionally biased region" description="Basic and acidic residues" evidence="1">
    <location>
        <begin position="11"/>
        <end position="26"/>
    </location>
</feature>
<dbReference type="EMBL" id="CAXAMN010015847">
    <property type="protein sequence ID" value="CAK9046731.1"/>
    <property type="molecule type" value="Genomic_DNA"/>
</dbReference>
<evidence type="ECO:0000256" key="1">
    <source>
        <dbReference type="SAM" id="MobiDB-lite"/>
    </source>
</evidence>
<proteinExistence type="predicted"/>
<dbReference type="Proteomes" id="UP001642484">
    <property type="component" value="Unassembled WGS sequence"/>
</dbReference>
<reference evidence="2 3" key="1">
    <citation type="submission" date="2024-02" db="EMBL/GenBank/DDBJ databases">
        <authorList>
            <person name="Chen Y."/>
            <person name="Shah S."/>
            <person name="Dougan E. K."/>
            <person name="Thang M."/>
            <person name="Chan C."/>
        </authorList>
    </citation>
    <scope>NUCLEOTIDE SEQUENCE [LARGE SCALE GENOMIC DNA]</scope>
</reference>
<feature type="region of interest" description="Disordered" evidence="1">
    <location>
        <begin position="1"/>
        <end position="41"/>
    </location>
</feature>
<feature type="non-terminal residue" evidence="2">
    <location>
        <position position="152"/>
    </location>
</feature>
<protein>
    <submittedName>
        <fullName evidence="2">Uncharacterized protein</fullName>
    </submittedName>
</protein>